<name>A0ABR6WMQ7_9FIRM</name>
<keyword evidence="6" id="KW-1185">Reference proteome</keyword>
<reference evidence="5 6" key="1">
    <citation type="journal article" date="2020" name="mSystems">
        <title>Defining Genomic and Predicted Metabolic Features of the Acetobacterium Genus.</title>
        <authorList>
            <person name="Ross D.E."/>
            <person name="Marshall C.W."/>
            <person name="Gulliver D."/>
            <person name="May H.D."/>
            <person name="Norman R.S."/>
        </authorList>
    </citation>
    <scope>NUCLEOTIDE SEQUENCE [LARGE SCALE GENOMIC DNA]</scope>
    <source>
        <strain evidence="5 6">DSM 9173</strain>
    </source>
</reference>
<feature type="domain" description="HTH tetR-type" evidence="4">
    <location>
        <begin position="11"/>
        <end position="71"/>
    </location>
</feature>
<dbReference type="Proteomes" id="UP000653358">
    <property type="component" value="Unassembled WGS sequence"/>
</dbReference>
<dbReference type="SUPFAM" id="SSF46689">
    <property type="entry name" value="Homeodomain-like"/>
    <property type="match status" value="1"/>
</dbReference>
<comment type="caution">
    <text evidence="5">The sequence shown here is derived from an EMBL/GenBank/DDBJ whole genome shotgun (WGS) entry which is preliminary data.</text>
</comment>
<dbReference type="EMBL" id="WJBB01000014">
    <property type="protein sequence ID" value="MBC3797707.1"/>
    <property type="molecule type" value="Genomic_DNA"/>
</dbReference>
<evidence type="ECO:0000256" key="3">
    <source>
        <dbReference type="SAM" id="Phobius"/>
    </source>
</evidence>
<dbReference type="PANTHER" id="PTHR43479:SF7">
    <property type="entry name" value="TETR-FAMILY TRANSCRIPTIONAL REGULATOR"/>
    <property type="match status" value="1"/>
</dbReference>
<protein>
    <submittedName>
        <fullName evidence="5">TetR/AcrR family transcriptional regulator</fullName>
    </submittedName>
</protein>
<evidence type="ECO:0000259" key="4">
    <source>
        <dbReference type="PROSITE" id="PS50977"/>
    </source>
</evidence>
<dbReference type="RefSeq" id="WP_148603942.1">
    <property type="nucleotide sequence ID" value="NZ_RXYB01000011.1"/>
</dbReference>
<proteinExistence type="predicted"/>
<keyword evidence="3" id="KW-1133">Transmembrane helix</keyword>
<keyword evidence="1 2" id="KW-0238">DNA-binding</keyword>
<feature type="DNA-binding region" description="H-T-H motif" evidence="2">
    <location>
        <begin position="34"/>
        <end position="53"/>
    </location>
</feature>
<evidence type="ECO:0000313" key="6">
    <source>
        <dbReference type="Proteomes" id="UP000653358"/>
    </source>
</evidence>
<dbReference type="InterPro" id="IPR001647">
    <property type="entry name" value="HTH_TetR"/>
</dbReference>
<dbReference type="PROSITE" id="PS50977">
    <property type="entry name" value="HTH_TETR_2"/>
    <property type="match status" value="1"/>
</dbReference>
<organism evidence="5 6">
    <name type="scientific">Acetobacterium tundrae</name>
    <dbReference type="NCBI Taxonomy" id="132932"/>
    <lineage>
        <taxon>Bacteria</taxon>
        <taxon>Bacillati</taxon>
        <taxon>Bacillota</taxon>
        <taxon>Clostridia</taxon>
        <taxon>Eubacteriales</taxon>
        <taxon>Eubacteriaceae</taxon>
        <taxon>Acetobacterium</taxon>
    </lineage>
</organism>
<evidence type="ECO:0000256" key="2">
    <source>
        <dbReference type="PROSITE-ProRule" id="PRU00335"/>
    </source>
</evidence>
<keyword evidence="3" id="KW-0472">Membrane</keyword>
<dbReference type="InterPro" id="IPR009057">
    <property type="entry name" value="Homeodomain-like_sf"/>
</dbReference>
<evidence type="ECO:0000313" key="5">
    <source>
        <dbReference type="EMBL" id="MBC3797707.1"/>
    </source>
</evidence>
<dbReference type="Pfam" id="PF14278">
    <property type="entry name" value="TetR_C_8"/>
    <property type="match status" value="1"/>
</dbReference>
<keyword evidence="3" id="KW-0812">Transmembrane</keyword>
<dbReference type="InterPro" id="IPR050624">
    <property type="entry name" value="HTH-type_Tx_Regulator"/>
</dbReference>
<sequence length="198" mass="23337">MEKIHVDRRVRKTKSQLQSGLIQLMQEKSIQKITVSELSNLVDINRGTFYLHYKDAFDMLDQIENKLAEDFLEILNHYPSLIVKSNVLPFLIEVFSFIEENEGMMRVIFCKNDDSFLLNQLKSSVKKRFFDDWQKKYLTQASKKIEYFFSYFISGCISLITHWLETGMNESPEQIAKLTEIMILKGNDFFVMIDHPLS</sequence>
<evidence type="ECO:0000256" key="1">
    <source>
        <dbReference type="ARBA" id="ARBA00023125"/>
    </source>
</evidence>
<dbReference type="Gene3D" id="1.10.357.10">
    <property type="entry name" value="Tetracycline Repressor, domain 2"/>
    <property type="match status" value="1"/>
</dbReference>
<dbReference type="PANTHER" id="PTHR43479">
    <property type="entry name" value="ACREF/ENVCD OPERON REPRESSOR-RELATED"/>
    <property type="match status" value="1"/>
</dbReference>
<gene>
    <name evidence="5" type="ORF">GH807_11685</name>
</gene>
<dbReference type="InterPro" id="IPR039532">
    <property type="entry name" value="TetR_C_Firmicutes"/>
</dbReference>
<accession>A0ABR6WMQ7</accession>
<feature type="transmembrane region" description="Helical" evidence="3">
    <location>
        <begin position="145"/>
        <end position="164"/>
    </location>
</feature>